<keyword evidence="10" id="KW-0325">Glycoprotein</keyword>
<keyword evidence="5 11" id="KW-0812">Transmembrane</keyword>
<dbReference type="GO" id="GO:0051707">
    <property type="term" value="P:response to other organism"/>
    <property type="evidence" value="ECO:0007669"/>
    <property type="project" value="UniProtKB-ARBA"/>
</dbReference>
<dbReference type="SMART" id="SM00369">
    <property type="entry name" value="LRR_TYP"/>
    <property type="match status" value="9"/>
</dbReference>
<keyword evidence="3" id="KW-1003">Cell membrane</keyword>
<keyword evidence="9 11" id="KW-0472">Membrane</keyword>
<dbReference type="Gene3D" id="3.80.10.10">
    <property type="entry name" value="Ribonuclease Inhibitor"/>
    <property type="match status" value="4"/>
</dbReference>
<dbReference type="PANTHER" id="PTHR48063:SF101">
    <property type="entry name" value="LRR RECEPTOR-LIKE SERINE_THREONINE-PROTEIN KINASE FLS2"/>
    <property type="match status" value="1"/>
</dbReference>
<dbReference type="SUPFAM" id="SSF52058">
    <property type="entry name" value="L domain-like"/>
    <property type="match status" value="2"/>
</dbReference>
<comment type="similarity">
    <text evidence="2">Belongs to the RLP family.</text>
</comment>
<evidence type="ECO:0000313" key="14">
    <source>
        <dbReference type="EMBL" id="KAK9058832.1"/>
    </source>
</evidence>
<dbReference type="SMART" id="SM00364">
    <property type="entry name" value="LRR_BAC"/>
    <property type="match status" value="4"/>
</dbReference>
<feature type="domain" description="Leucine-rich repeat-containing N-terminal plant-type" evidence="13">
    <location>
        <begin position="33"/>
        <end position="74"/>
    </location>
</feature>
<dbReference type="InterPro" id="IPR013210">
    <property type="entry name" value="LRR_N_plant-typ"/>
</dbReference>
<evidence type="ECO:0000256" key="9">
    <source>
        <dbReference type="ARBA" id="ARBA00023136"/>
    </source>
</evidence>
<dbReference type="FunFam" id="3.80.10.10:FF:000095">
    <property type="entry name" value="LRR receptor-like serine/threonine-protein kinase GSO1"/>
    <property type="match status" value="3"/>
</dbReference>
<dbReference type="InterPro" id="IPR003591">
    <property type="entry name" value="Leu-rich_rpt_typical-subtyp"/>
</dbReference>
<dbReference type="GO" id="GO:0006952">
    <property type="term" value="P:defense response"/>
    <property type="evidence" value="ECO:0007669"/>
    <property type="project" value="UniProtKB-ARBA"/>
</dbReference>
<dbReference type="GO" id="GO:0005886">
    <property type="term" value="C:plasma membrane"/>
    <property type="evidence" value="ECO:0007669"/>
    <property type="project" value="UniProtKB-SubCell"/>
</dbReference>
<feature type="chain" id="PRO_5043053034" description="Leucine-rich repeat-containing N-terminal plant-type domain-containing protein" evidence="12">
    <location>
        <begin position="26"/>
        <end position="1001"/>
    </location>
</feature>
<evidence type="ECO:0000256" key="7">
    <source>
        <dbReference type="ARBA" id="ARBA00022737"/>
    </source>
</evidence>
<evidence type="ECO:0000259" key="13">
    <source>
        <dbReference type="Pfam" id="PF08263"/>
    </source>
</evidence>
<proteinExistence type="inferred from homology"/>
<dbReference type="SUPFAM" id="SSF52047">
    <property type="entry name" value="RNI-like"/>
    <property type="match status" value="1"/>
</dbReference>
<evidence type="ECO:0000256" key="11">
    <source>
        <dbReference type="SAM" id="Phobius"/>
    </source>
</evidence>
<dbReference type="PRINTS" id="PR00019">
    <property type="entry name" value="LEURICHRPT"/>
</dbReference>
<evidence type="ECO:0000256" key="2">
    <source>
        <dbReference type="ARBA" id="ARBA00009592"/>
    </source>
</evidence>
<evidence type="ECO:0000256" key="12">
    <source>
        <dbReference type="SAM" id="SignalP"/>
    </source>
</evidence>
<dbReference type="Pfam" id="PF13855">
    <property type="entry name" value="LRR_8"/>
    <property type="match status" value="3"/>
</dbReference>
<evidence type="ECO:0000256" key="6">
    <source>
        <dbReference type="ARBA" id="ARBA00022729"/>
    </source>
</evidence>
<evidence type="ECO:0000313" key="15">
    <source>
        <dbReference type="Proteomes" id="UP001408789"/>
    </source>
</evidence>
<keyword evidence="6 12" id="KW-0732">Signal</keyword>
<gene>
    <name evidence="14" type="ORF">SSX86_023675</name>
</gene>
<dbReference type="AlphaFoldDB" id="A0AAP0CRB9"/>
<evidence type="ECO:0000256" key="1">
    <source>
        <dbReference type="ARBA" id="ARBA00004251"/>
    </source>
</evidence>
<evidence type="ECO:0000256" key="3">
    <source>
        <dbReference type="ARBA" id="ARBA00022475"/>
    </source>
</evidence>
<dbReference type="PANTHER" id="PTHR48063">
    <property type="entry name" value="LRR RECEPTOR-LIKE KINASE"/>
    <property type="match status" value="1"/>
</dbReference>
<dbReference type="Pfam" id="PF08263">
    <property type="entry name" value="LRRNT_2"/>
    <property type="match status" value="1"/>
</dbReference>
<name>A0AAP0CRB9_9ASTR</name>
<feature type="signal peptide" evidence="12">
    <location>
        <begin position="1"/>
        <end position="25"/>
    </location>
</feature>
<evidence type="ECO:0000256" key="5">
    <source>
        <dbReference type="ARBA" id="ARBA00022692"/>
    </source>
</evidence>
<comment type="subcellular location">
    <subcellularLocation>
        <location evidence="1">Cell membrane</location>
        <topology evidence="1">Single-pass type I membrane protein</topology>
    </subcellularLocation>
</comment>
<organism evidence="14 15">
    <name type="scientific">Deinandra increscens subsp. villosa</name>
    <dbReference type="NCBI Taxonomy" id="3103831"/>
    <lineage>
        <taxon>Eukaryota</taxon>
        <taxon>Viridiplantae</taxon>
        <taxon>Streptophyta</taxon>
        <taxon>Embryophyta</taxon>
        <taxon>Tracheophyta</taxon>
        <taxon>Spermatophyta</taxon>
        <taxon>Magnoliopsida</taxon>
        <taxon>eudicotyledons</taxon>
        <taxon>Gunneridae</taxon>
        <taxon>Pentapetalae</taxon>
        <taxon>asterids</taxon>
        <taxon>campanulids</taxon>
        <taxon>Asterales</taxon>
        <taxon>Asteraceae</taxon>
        <taxon>Asteroideae</taxon>
        <taxon>Heliantheae alliance</taxon>
        <taxon>Madieae</taxon>
        <taxon>Madiinae</taxon>
        <taxon>Deinandra</taxon>
    </lineage>
</organism>
<evidence type="ECO:0000256" key="4">
    <source>
        <dbReference type="ARBA" id="ARBA00022614"/>
    </source>
</evidence>
<accession>A0AAP0CRB9</accession>
<comment type="caution">
    <text evidence="14">The sequence shown here is derived from an EMBL/GenBank/DDBJ whole genome shotgun (WGS) entry which is preliminary data.</text>
</comment>
<dbReference type="Pfam" id="PF00560">
    <property type="entry name" value="LRR_1"/>
    <property type="match status" value="7"/>
</dbReference>
<keyword evidence="7" id="KW-0677">Repeat</keyword>
<dbReference type="PROSITE" id="PS51450">
    <property type="entry name" value="LRR"/>
    <property type="match status" value="3"/>
</dbReference>
<feature type="transmembrane region" description="Helical" evidence="11">
    <location>
        <begin position="938"/>
        <end position="961"/>
    </location>
</feature>
<dbReference type="InterPro" id="IPR001611">
    <property type="entry name" value="Leu-rich_rpt"/>
</dbReference>
<evidence type="ECO:0000256" key="10">
    <source>
        <dbReference type="ARBA" id="ARBA00023180"/>
    </source>
</evidence>
<dbReference type="InterPro" id="IPR046956">
    <property type="entry name" value="RLP23-like"/>
</dbReference>
<dbReference type="InterPro" id="IPR032675">
    <property type="entry name" value="LRR_dom_sf"/>
</dbReference>
<dbReference type="Proteomes" id="UP001408789">
    <property type="component" value="Unassembled WGS sequence"/>
</dbReference>
<keyword evidence="4" id="KW-0433">Leucine-rich repeat</keyword>
<protein>
    <recommendedName>
        <fullName evidence="13">Leucine-rich repeat-containing N-terminal plant-type domain-containing protein</fullName>
    </recommendedName>
</protein>
<reference evidence="14 15" key="1">
    <citation type="submission" date="2024-04" db="EMBL/GenBank/DDBJ databases">
        <title>The reference genome of an endangered Asteraceae, Deinandra increscens subsp. villosa, native to the Central Coast of California.</title>
        <authorList>
            <person name="Guilliams M."/>
            <person name="Hasenstab-Lehman K."/>
            <person name="Meyer R."/>
            <person name="Mcevoy S."/>
        </authorList>
    </citation>
    <scope>NUCLEOTIDE SEQUENCE [LARGE SCALE GENOMIC DNA]</scope>
    <source>
        <tissue evidence="14">Leaf</tissue>
    </source>
</reference>
<keyword evidence="8 11" id="KW-1133">Transmembrane helix</keyword>
<sequence>MISYNMILYLLLVIICSSSMNLVSGVPKTRCVDHDRIALLQFKKALVDDYALLESWNDTTNARDCCQWRGVGCNNATGQVITLDLNNVIWIEGDGMQGRLSGEIDSSLLSLSSLTYLDLSGNIFTRIPKFIGSLKNLQHLKFSYAELTSSTDFPDHIGNLSNLQTLDLKFTPVVFKNTHSLSSLSSLKYLNLSYIDLSKSDGLLYNAIKMPSLVELQLSDCKLPNDTANTFLGPLTNLSNSFSVLDISSNDLPSSIIYPWLFNFSGSLMNINLINNKLLGTIPDAFGTFTNLETLDMTSTGLKGGIPSSFRNLSRLRQVYLQQNNLDQDLPGLFNNLPVRSLEVLDLSGNRLSGSLPDFTTFSALTKLHLARNRLNGSFPRKFQGNSHLLFLDLADNHINGLLPDLSVFGSLTELYFERNLLQGTLAKRLGSLSTLESLGASSNFFQGTITEQHVANLSRLIYLDLSYNSLALNLSPDRSPPFQLYTILLSSCKLGCSFPTWLKTQNNLFMLDISNSGINGIVPNWFWESLVPHLRYLNLSSNHIYGTVPHLVSGKLNYIDLSLNSFSGNLPLFPISTFTLILNDNMFSGSLSSLCNPSQLLHLDLSNNKLSGKLPNCWNNYERLTVLNLENNKFTGAIPSSIEALRSVGMMTMRGNELTGEIPSSLRNCTELELLDLGENKLSGKIPEWTGDSFSNLRILSLPSNRFHGEIPTSLCNLKKIKILDLSGNNISGNIPKCVNNFFGMTEGSLDASIRDHIPYSFSLLRTTISPSYVLKAILEWKGRRSVYRNTLGLVVSLDLSSNRLSGEIPNEITSLSALIAVNLSRNNLTGLIPQDVGLLRWLDFLDLSRNHLVGRVPLSLSRVSNLGVLDLSFNNLSGRIPKSTQLQSFNMSSYTGNPALCGDPLLNRCPGDDDGQSGGRQEDVAKEADDDGKLIYGFYVSIVVGFVFGFWGFCGSLLVSDSWRYGYFKFLKMMKDKTLVTVEISYYRIRRRIPTYLWK</sequence>
<dbReference type="EMBL" id="JBCNJP010000023">
    <property type="protein sequence ID" value="KAK9058832.1"/>
    <property type="molecule type" value="Genomic_DNA"/>
</dbReference>
<evidence type="ECO:0000256" key="8">
    <source>
        <dbReference type="ARBA" id="ARBA00022989"/>
    </source>
</evidence>
<keyword evidence="15" id="KW-1185">Reference proteome</keyword>